<name>A0AAD7XRP5_9FUNG</name>
<feature type="compositionally biased region" description="Low complexity" evidence="2">
    <location>
        <begin position="44"/>
        <end position="62"/>
    </location>
</feature>
<dbReference type="Pfam" id="PF01535">
    <property type="entry name" value="PPR"/>
    <property type="match status" value="6"/>
</dbReference>
<sequence length="1130" mass="127136">MNGPHITKSTQHCFANNYEHNTLQRIPHYQHRTHHRKRNAPTTTSALSQDGDSSSSSSTQQHDTNDDVNQQQHASDDVSVDLPTPPPSPVGAPQHLSPSFSRSSEYNARILAAKRSGNLRAVMIQLGSMKKQRIPLTHHTYNVVLDAQATLRREGTPLNQILKLYDEMRQSEITPTNYTYTVLIRVLCRRDVEVQKTIAMLKRQAARTGVARVVDEDVRLLETEHNLEKALAIFREAAEHHVDQDFDVELYNQLLRVLSHYGNTVDGRFVYNQLVHSPTTGPNSATFAALINLMGRAGDIESALGFFGEYKTIRFSLPEHDASYVYNALVDAYLKCNQLSKALQVLQHDMVADNITITIIPYNSIIRHYCAHDHVEDACEVVRSLVESNDDEHTTLPKPDASSYGPILAAYCQAAKWQPASKVYAQLLTTDIAKAYGNLANYALLCLNSGHGDDALNVVDDMRHAGLEPDPILADRIISFFTNNSNVDKAIHAFHIVLSAMSSPRTLSKSADMLVNSSIAVIQQSDHVIQALQMARLVHGMLHELSLSAPATVNVNTALVDTWQRLRQRTSSTTVLDDDTNNDDLIMLCEAVIEHHFDDNNEQQQQALEALVYDVATTRFRPPMPLFKKVLGRLRHLGLKTSESEWKAVLNRHTKLSNEVDTMSMELSRAAARGDWDEAFHLLKHKFIKSGLTPTAESMRDAITAAGKHGNVDMATKIYELYNGDNRVANKANGQEDIYLVLNALLIVYAQHGKMVLAKKCYDTIKTMGYVPDSNAYASLLLGSARCATDEATDALTIYEEAKRHGVQPTTFFYNVIISKFAKARKLEPALRLFEEMQELQVVPNCITYGAVLSACVRAGSESHARRIFGEMLSAPSYQPRVGPFNNMIQFYVRQQPNRTRALEYVSEMYKRRIRPSAHTYKLMIEMYANITPTDMVTAHRMLTEMERRHGIRPEPTHYATLIYSYGILQRDVRSAEQVFETMHVQPDEVVFQALLDTLITNGHMDRAENLYYHMLQTIHKSPSPYIENLFIRGYGQQGNLAKAEHIFSTMTDDKLLRSSSSFSTTTSSSSNDHQPPMAVVVREPSTYETMVRAYIDNGRIDKAKEILDMMAKRDFPSKVLATVADLVLE</sequence>
<feature type="repeat" description="PPR" evidence="1">
    <location>
        <begin position="845"/>
        <end position="875"/>
    </location>
</feature>
<dbReference type="InterPro" id="IPR011990">
    <property type="entry name" value="TPR-like_helical_dom_sf"/>
</dbReference>
<feature type="compositionally biased region" description="Low complexity" evidence="2">
    <location>
        <begin position="1059"/>
        <end position="1071"/>
    </location>
</feature>
<organism evidence="3 4">
    <name type="scientific">Lichtheimia ornata</name>
    <dbReference type="NCBI Taxonomy" id="688661"/>
    <lineage>
        <taxon>Eukaryota</taxon>
        <taxon>Fungi</taxon>
        <taxon>Fungi incertae sedis</taxon>
        <taxon>Mucoromycota</taxon>
        <taxon>Mucoromycotina</taxon>
        <taxon>Mucoromycetes</taxon>
        <taxon>Mucorales</taxon>
        <taxon>Lichtheimiaceae</taxon>
        <taxon>Lichtheimia</taxon>
    </lineage>
</organism>
<dbReference type="GO" id="GO:0005739">
    <property type="term" value="C:mitochondrion"/>
    <property type="evidence" value="ECO:0007669"/>
    <property type="project" value="TreeGrafter"/>
</dbReference>
<feature type="repeat" description="PPR" evidence="1">
    <location>
        <begin position="322"/>
        <end position="357"/>
    </location>
</feature>
<feature type="repeat" description="PPR" evidence="1">
    <location>
        <begin position="810"/>
        <end position="844"/>
    </location>
</feature>
<reference evidence="3 4" key="1">
    <citation type="submission" date="2023-03" db="EMBL/GenBank/DDBJ databases">
        <title>Genome sequence of Lichtheimia ornata CBS 291.66.</title>
        <authorList>
            <person name="Mohabir J.T."/>
            <person name="Shea T.P."/>
            <person name="Kurbessoian T."/>
            <person name="Berby B."/>
            <person name="Fontaine J."/>
            <person name="Livny J."/>
            <person name="Gnirke A."/>
            <person name="Stajich J.E."/>
            <person name="Cuomo C.A."/>
        </authorList>
    </citation>
    <scope>NUCLEOTIDE SEQUENCE [LARGE SCALE GENOMIC DNA]</scope>
    <source>
        <strain evidence="3">CBS 291.66</strain>
    </source>
</reference>
<evidence type="ECO:0000256" key="1">
    <source>
        <dbReference type="PROSITE-ProRule" id="PRU00708"/>
    </source>
</evidence>
<dbReference type="PANTHER" id="PTHR47938">
    <property type="entry name" value="RESPIRATORY COMPLEX I CHAPERONE (CIA84), PUTATIVE (AFU_ORTHOLOGUE AFUA_2G06020)-RELATED"/>
    <property type="match status" value="1"/>
</dbReference>
<dbReference type="GeneID" id="83219814"/>
<dbReference type="Pfam" id="PF13812">
    <property type="entry name" value="PPR_3"/>
    <property type="match status" value="1"/>
</dbReference>
<dbReference type="PANTHER" id="PTHR47938:SF35">
    <property type="entry name" value="PENTATRICOPEPTIDE REPEAT-CONTAINING PROTEIN 4, MITOCHONDRIAL-RELATED"/>
    <property type="match status" value="1"/>
</dbReference>
<proteinExistence type="predicted"/>
<feature type="compositionally biased region" description="Basic residues" evidence="2">
    <location>
        <begin position="29"/>
        <end position="39"/>
    </location>
</feature>
<dbReference type="GO" id="GO:0003729">
    <property type="term" value="F:mRNA binding"/>
    <property type="evidence" value="ECO:0007669"/>
    <property type="project" value="TreeGrafter"/>
</dbReference>
<feature type="region of interest" description="Disordered" evidence="2">
    <location>
        <begin position="1059"/>
        <end position="1079"/>
    </location>
</feature>
<accession>A0AAD7XRP5</accession>
<dbReference type="AlphaFoldDB" id="A0AAD7XRP5"/>
<dbReference type="RefSeq" id="XP_058336864.1">
    <property type="nucleotide sequence ID" value="XM_058492371.1"/>
</dbReference>
<evidence type="ECO:0000313" key="4">
    <source>
        <dbReference type="Proteomes" id="UP001234581"/>
    </source>
</evidence>
<protein>
    <recommendedName>
        <fullName evidence="5">Pentacotripeptide-repeat region of PRORP domain-containing protein</fullName>
    </recommendedName>
</protein>
<keyword evidence="4" id="KW-1185">Reference proteome</keyword>
<gene>
    <name evidence="3" type="ORF">O0I10_012470</name>
</gene>
<dbReference type="GO" id="GO:0140053">
    <property type="term" value="P:mitochondrial gene expression"/>
    <property type="evidence" value="ECO:0007669"/>
    <property type="project" value="TreeGrafter"/>
</dbReference>
<feature type="region of interest" description="Disordered" evidence="2">
    <location>
        <begin position="29"/>
        <end position="102"/>
    </location>
</feature>
<dbReference type="SUPFAM" id="SSF48452">
    <property type="entry name" value="TPR-like"/>
    <property type="match status" value="1"/>
</dbReference>
<dbReference type="InterPro" id="IPR002885">
    <property type="entry name" value="PPR_rpt"/>
</dbReference>
<feature type="repeat" description="PPR" evidence="1">
    <location>
        <begin position="1084"/>
        <end position="1118"/>
    </location>
</feature>
<dbReference type="Proteomes" id="UP001234581">
    <property type="component" value="Unassembled WGS sequence"/>
</dbReference>
<dbReference type="EMBL" id="JARTCD010000128">
    <property type="protein sequence ID" value="KAJ8651950.1"/>
    <property type="molecule type" value="Genomic_DNA"/>
</dbReference>
<dbReference type="PROSITE" id="PS51375">
    <property type="entry name" value="PPR"/>
    <property type="match status" value="4"/>
</dbReference>
<dbReference type="Gene3D" id="1.25.40.10">
    <property type="entry name" value="Tetratricopeptide repeat domain"/>
    <property type="match status" value="7"/>
</dbReference>
<comment type="caution">
    <text evidence="3">The sequence shown here is derived from an EMBL/GenBank/DDBJ whole genome shotgun (WGS) entry which is preliminary data.</text>
</comment>
<evidence type="ECO:0008006" key="5">
    <source>
        <dbReference type="Google" id="ProtNLM"/>
    </source>
</evidence>
<evidence type="ECO:0000256" key="2">
    <source>
        <dbReference type="SAM" id="MobiDB-lite"/>
    </source>
</evidence>
<dbReference type="NCBIfam" id="TIGR00756">
    <property type="entry name" value="PPR"/>
    <property type="match status" value="5"/>
</dbReference>
<dbReference type="Pfam" id="PF13041">
    <property type="entry name" value="PPR_2"/>
    <property type="match status" value="2"/>
</dbReference>
<evidence type="ECO:0000313" key="3">
    <source>
        <dbReference type="EMBL" id="KAJ8651950.1"/>
    </source>
</evidence>